<evidence type="ECO:0000256" key="2">
    <source>
        <dbReference type="ARBA" id="ARBA00008807"/>
    </source>
</evidence>
<feature type="transmembrane region" description="Helical" evidence="8">
    <location>
        <begin position="268"/>
        <end position="292"/>
    </location>
</feature>
<gene>
    <name evidence="9" type="primary">OPT8</name>
    <name evidence="9" type="ORF">H4R26_002068</name>
</gene>
<keyword evidence="10" id="KW-1185">Reference proteome</keyword>
<feature type="transmembrane region" description="Helical" evidence="8">
    <location>
        <begin position="328"/>
        <end position="345"/>
    </location>
</feature>
<dbReference type="Pfam" id="PF03169">
    <property type="entry name" value="OPT"/>
    <property type="match status" value="1"/>
</dbReference>
<keyword evidence="4 8" id="KW-0812">Transmembrane</keyword>
<dbReference type="OrthoDB" id="627262at2759"/>
<dbReference type="PANTHER" id="PTHR31645:SF0">
    <property type="entry name" value="OLIGOPEPTIDE TRANSPORTER YGL114W-RELATED"/>
    <property type="match status" value="1"/>
</dbReference>
<comment type="caution">
    <text evidence="9">The sequence shown here is derived from an EMBL/GenBank/DDBJ whole genome shotgun (WGS) entry which is preliminary data.</text>
</comment>
<feature type="transmembrane region" description="Helical" evidence="8">
    <location>
        <begin position="577"/>
        <end position="598"/>
    </location>
</feature>
<feature type="transmembrane region" description="Helical" evidence="8">
    <location>
        <begin position="136"/>
        <end position="157"/>
    </location>
</feature>
<feature type="transmembrane region" description="Helical" evidence="8">
    <location>
        <begin position="33"/>
        <end position="55"/>
    </location>
</feature>
<name>A0A9W8EIS9_9FUNG</name>
<dbReference type="AlphaFoldDB" id="A0A9W8EIS9"/>
<comment type="similarity">
    <text evidence="2">Belongs to the oligopeptide OPT transporter family.</text>
</comment>
<evidence type="ECO:0000256" key="6">
    <source>
        <dbReference type="ARBA" id="ARBA00023136"/>
    </source>
</evidence>
<protein>
    <submittedName>
        <fullName evidence="9">OPT super</fullName>
    </submittedName>
</protein>
<evidence type="ECO:0000256" key="4">
    <source>
        <dbReference type="ARBA" id="ARBA00022692"/>
    </source>
</evidence>
<proteinExistence type="inferred from homology"/>
<keyword evidence="6 8" id="KW-0472">Membrane</keyword>
<evidence type="ECO:0000313" key="10">
    <source>
        <dbReference type="Proteomes" id="UP001150907"/>
    </source>
</evidence>
<dbReference type="InterPro" id="IPR004813">
    <property type="entry name" value="OPT"/>
</dbReference>
<feature type="transmembrane region" description="Helical" evidence="8">
    <location>
        <begin position="461"/>
        <end position="483"/>
    </location>
</feature>
<evidence type="ECO:0000256" key="8">
    <source>
        <dbReference type="SAM" id="Phobius"/>
    </source>
</evidence>
<feature type="region of interest" description="Disordered" evidence="7">
    <location>
        <begin position="1"/>
        <end position="23"/>
    </location>
</feature>
<keyword evidence="3" id="KW-0813">Transport</keyword>
<dbReference type="EMBL" id="JANBQF010000113">
    <property type="protein sequence ID" value="KAJ2005224.1"/>
    <property type="molecule type" value="Genomic_DNA"/>
</dbReference>
<feature type="transmembrane region" description="Helical" evidence="8">
    <location>
        <begin position="633"/>
        <end position="654"/>
    </location>
</feature>
<feature type="transmembrane region" description="Helical" evidence="8">
    <location>
        <begin position="93"/>
        <end position="116"/>
    </location>
</feature>
<evidence type="ECO:0000256" key="3">
    <source>
        <dbReference type="ARBA" id="ARBA00022448"/>
    </source>
</evidence>
<feature type="transmembrane region" description="Helical" evidence="8">
    <location>
        <begin position="738"/>
        <end position="762"/>
    </location>
</feature>
<evidence type="ECO:0000256" key="5">
    <source>
        <dbReference type="ARBA" id="ARBA00022989"/>
    </source>
</evidence>
<dbReference type="GO" id="GO:0035673">
    <property type="term" value="F:oligopeptide transmembrane transporter activity"/>
    <property type="evidence" value="ECO:0007669"/>
    <property type="project" value="InterPro"/>
</dbReference>
<feature type="transmembrane region" description="Helical" evidence="8">
    <location>
        <begin position="365"/>
        <end position="386"/>
    </location>
</feature>
<feature type="transmembrane region" description="Helical" evidence="8">
    <location>
        <begin position="489"/>
        <end position="509"/>
    </location>
</feature>
<comment type="subcellular location">
    <subcellularLocation>
        <location evidence="1">Membrane</location>
        <topology evidence="1">Multi-pass membrane protein</topology>
    </subcellularLocation>
</comment>
<keyword evidence="5 8" id="KW-1133">Transmembrane helix</keyword>
<evidence type="ECO:0000256" key="7">
    <source>
        <dbReference type="SAM" id="MobiDB-lite"/>
    </source>
</evidence>
<dbReference type="NCBIfam" id="TIGR00728">
    <property type="entry name" value="OPT_sfam"/>
    <property type="match status" value="1"/>
</dbReference>
<accession>A0A9W8EIS9</accession>
<evidence type="ECO:0000313" key="9">
    <source>
        <dbReference type="EMBL" id="KAJ2005224.1"/>
    </source>
</evidence>
<reference evidence="9" key="1">
    <citation type="submission" date="2022-07" db="EMBL/GenBank/DDBJ databases">
        <title>Phylogenomic reconstructions and comparative analyses of Kickxellomycotina fungi.</title>
        <authorList>
            <person name="Reynolds N.K."/>
            <person name="Stajich J.E."/>
            <person name="Barry K."/>
            <person name="Grigoriev I.V."/>
            <person name="Crous P."/>
            <person name="Smith M.E."/>
        </authorList>
    </citation>
    <scope>NUCLEOTIDE SEQUENCE</scope>
    <source>
        <strain evidence="9">IMI 214461</strain>
    </source>
</reference>
<sequence>MFNAAVVDAHNDNRDQQQQQISRHKVDVSQPQFTWRAIVVGLLFGTILCFSNLWFGLQSGWISMMSLQSSLVGFAVFKALEHLLDIPFGPAENVVLQSTAVATATMPLAGGFVGILPALKLLEESESNGALTVLNYGQLCAWGLALTFFGVFFAIPLRKQTIIKEKLRFPSGTATAQMISVLHKRPDPTLEDEELPRGSSTANGRIGAGPPSVPEEGEVAVRRRRGQAPQVTAEPVASQADGILEDAVEEPSAVSATFVDDVQWVTKLLVLFIAFVLSGIYALLAHFFPIVSALPVFGSRASKVWAWNLTPSLSYAGQGIIMGLPTCIWMLVGSAVGWGVLSPLAKNESWAPGAVTDWKTGSRGWILWVSLAVMIAESLVSLGLVGTKEMLLAARRLYAFFGRRKASGALLPSQPAEDASPPTNSALGQAGNENVLLRKASTASLLLAEDEEDEDEVDSRFLVPAWITWGGLAASTLLCMGIVKALFDVPLYDTLIAVVLALPLAVLGVRALGETDLNPVSGIGKVSQVVFAGVMPGNLVGNIVAGGIAEAGAQQAGDLMQDLKTGHLLNASPRAQFAGQMIGSVFSVFITAGAYLLYNKVYPIPGPQFPAPTAQVWLDMARLVNGHPLPPHVWPFIAAFSILFAVLPAAAVLIKNCGREQFTFGSWSVRTTTVLRWWPSGIAFAIGIYNTPNFTLMRAIGAISVAAATEAAVVRWKGQPAASPIPMLEQEAMLRRKIAMLAIILASGFVLGEGTISFFILLSQAFIA</sequence>
<feature type="region of interest" description="Disordered" evidence="7">
    <location>
        <begin position="187"/>
        <end position="217"/>
    </location>
</feature>
<dbReference type="Proteomes" id="UP001150907">
    <property type="component" value="Unassembled WGS sequence"/>
</dbReference>
<dbReference type="GO" id="GO:0000329">
    <property type="term" value="C:fungal-type vacuole membrane"/>
    <property type="evidence" value="ECO:0007669"/>
    <property type="project" value="TreeGrafter"/>
</dbReference>
<dbReference type="PANTHER" id="PTHR31645">
    <property type="entry name" value="OLIGOPEPTIDE TRANSPORTER YGL114W-RELATED"/>
    <property type="match status" value="1"/>
</dbReference>
<evidence type="ECO:0000256" key="1">
    <source>
        <dbReference type="ARBA" id="ARBA00004141"/>
    </source>
</evidence>
<dbReference type="InterPro" id="IPR045035">
    <property type="entry name" value="YSL-like"/>
</dbReference>
<organism evidence="9 10">
    <name type="scientific">Coemansia thaxteri</name>
    <dbReference type="NCBI Taxonomy" id="2663907"/>
    <lineage>
        <taxon>Eukaryota</taxon>
        <taxon>Fungi</taxon>
        <taxon>Fungi incertae sedis</taxon>
        <taxon>Zoopagomycota</taxon>
        <taxon>Kickxellomycotina</taxon>
        <taxon>Kickxellomycetes</taxon>
        <taxon>Kickxellales</taxon>
        <taxon>Kickxellaceae</taxon>
        <taxon>Coemansia</taxon>
    </lineage>
</organism>